<dbReference type="CDD" id="cd17537">
    <property type="entry name" value="REC_FixJ"/>
    <property type="match status" value="1"/>
</dbReference>
<evidence type="ECO:0000256" key="4">
    <source>
        <dbReference type="PROSITE-ProRule" id="PRU00169"/>
    </source>
</evidence>
<evidence type="ECO:0000259" key="5">
    <source>
        <dbReference type="PROSITE" id="PS50043"/>
    </source>
</evidence>
<evidence type="ECO:0000313" key="8">
    <source>
        <dbReference type="Proteomes" id="UP000613743"/>
    </source>
</evidence>
<dbReference type="InterPro" id="IPR000792">
    <property type="entry name" value="Tscrpt_reg_LuxR_C"/>
</dbReference>
<reference evidence="7" key="1">
    <citation type="journal article" date="2014" name="Int. J. Syst. Evol. Microbiol.">
        <title>Complete genome sequence of Corynebacterium casei LMG S-19264T (=DSM 44701T), isolated from a smear-ripened cheese.</title>
        <authorList>
            <consortium name="US DOE Joint Genome Institute (JGI-PGF)"/>
            <person name="Walter F."/>
            <person name="Albersmeier A."/>
            <person name="Kalinowski J."/>
            <person name="Ruckert C."/>
        </authorList>
    </citation>
    <scope>NUCLEOTIDE SEQUENCE</scope>
    <source>
        <strain evidence="7">JCM 30804</strain>
    </source>
</reference>
<dbReference type="PROSITE" id="PS50043">
    <property type="entry name" value="HTH_LUXR_2"/>
    <property type="match status" value="1"/>
</dbReference>
<dbReference type="Gene3D" id="3.40.50.2300">
    <property type="match status" value="1"/>
</dbReference>
<sequence>MPDSLPLYLVDDDAAILDSLSFLLTQYGYTAQTFQQGQDFLTQVNISEPGCVILDSRMPEITGQEIQQKLLECDSPLGIIFLTGHGDLPMAVSAFRKGACDFFQKPVAGQALADAIKKAHAYSRNTFEQMILQQRFETLTPREQDVMEQAIQGLTNKQISQALFVSLRTVEVHRARMMKKLGVHNLAELAKYTKLAHIESS</sequence>
<dbReference type="GO" id="GO:0000160">
    <property type="term" value="P:phosphorelay signal transduction system"/>
    <property type="evidence" value="ECO:0007669"/>
    <property type="project" value="InterPro"/>
</dbReference>
<keyword evidence="4" id="KW-0597">Phosphoprotein</keyword>
<dbReference type="AlphaFoldDB" id="A0A917N9H0"/>
<dbReference type="PANTHER" id="PTHR44688:SF16">
    <property type="entry name" value="DNA-BINDING TRANSCRIPTIONAL ACTIVATOR DEVR_DOSR"/>
    <property type="match status" value="1"/>
</dbReference>
<dbReference type="Proteomes" id="UP000613743">
    <property type="component" value="Unassembled WGS sequence"/>
</dbReference>
<dbReference type="InterPro" id="IPR001789">
    <property type="entry name" value="Sig_transdc_resp-reg_receiver"/>
</dbReference>
<dbReference type="InterPro" id="IPR036388">
    <property type="entry name" value="WH-like_DNA-bd_sf"/>
</dbReference>
<feature type="modified residue" description="4-aspartylphosphate" evidence="4">
    <location>
        <position position="55"/>
    </location>
</feature>
<dbReference type="RefSeq" id="WP_188919846.1">
    <property type="nucleotide sequence ID" value="NZ_BMPZ01000003.1"/>
</dbReference>
<name>A0A917N9H0_9GAMM</name>
<feature type="domain" description="HTH luxR-type" evidence="5">
    <location>
        <begin position="132"/>
        <end position="197"/>
    </location>
</feature>
<reference evidence="7" key="2">
    <citation type="submission" date="2020-09" db="EMBL/GenBank/DDBJ databases">
        <authorList>
            <person name="Sun Q."/>
            <person name="Ohkuma M."/>
        </authorList>
    </citation>
    <scope>NUCLEOTIDE SEQUENCE</scope>
    <source>
        <strain evidence="7">JCM 30804</strain>
    </source>
</reference>
<dbReference type="InterPro" id="IPR011006">
    <property type="entry name" value="CheY-like_superfamily"/>
</dbReference>
<evidence type="ECO:0000256" key="2">
    <source>
        <dbReference type="ARBA" id="ARBA00023125"/>
    </source>
</evidence>
<dbReference type="PRINTS" id="PR00038">
    <property type="entry name" value="HTHLUXR"/>
</dbReference>
<dbReference type="SMART" id="SM00448">
    <property type="entry name" value="REC"/>
    <property type="match status" value="1"/>
</dbReference>
<dbReference type="SMART" id="SM00421">
    <property type="entry name" value="HTH_LUXR"/>
    <property type="match status" value="1"/>
</dbReference>
<evidence type="ECO:0000256" key="3">
    <source>
        <dbReference type="ARBA" id="ARBA00023163"/>
    </source>
</evidence>
<gene>
    <name evidence="7" type="primary">ttrR</name>
    <name evidence="7" type="ORF">GCM10009332_17140</name>
</gene>
<feature type="domain" description="Response regulatory" evidence="6">
    <location>
        <begin position="6"/>
        <end position="120"/>
    </location>
</feature>
<dbReference type="GO" id="GO:0006355">
    <property type="term" value="P:regulation of DNA-templated transcription"/>
    <property type="evidence" value="ECO:0007669"/>
    <property type="project" value="InterPro"/>
</dbReference>
<evidence type="ECO:0000256" key="1">
    <source>
        <dbReference type="ARBA" id="ARBA00023015"/>
    </source>
</evidence>
<protein>
    <submittedName>
        <fullName evidence="7">DNA-binding response regulator</fullName>
    </submittedName>
</protein>
<dbReference type="PANTHER" id="PTHR44688">
    <property type="entry name" value="DNA-BINDING TRANSCRIPTIONAL ACTIVATOR DEVR_DOSR"/>
    <property type="match status" value="1"/>
</dbReference>
<organism evidence="7 8">
    <name type="scientific">Shewanella gelidii</name>
    <dbReference type="NCBI Taxonomy" id="1642821"/>
    <lineage>
        <taxon>Bacteria</taxon>
        <taxon>Pseudomonadati</taxon>
        <taxon>Pseudomonadota</taxon>
        <taxon>Gammaproteobacteria</taxon>
        <taxon>Alteromonadales</taxon>
        <taxon>Shewanellaceae</taxon>
        <taxon>Shewanella</taxon>
    </lineage>
</organism>
<keyword evidence="1" id="KW-0805">Transcription regulation</keyword>
<dbReference type="Pfam" id="PF00196">
    <property type="entry name" value="GerE"/>
    <property type="match status" value="1"/>
</dbReference>
<keyword evidence="8" id="KW-1185">Reference proteome</keyword>
<dbReference type="PROSITE" id="PS00622">
    <property type="entry name" value="HTH_LUXR_1"/>
    <property type="match status" value="1"/>
</dbReference>
<dbReference type="EMBL" id="BMPZ01000003">
    <property type="protein sequence ID" value="GGI80346.1"/>
    <property type="molecule type" value="Genomic_DNA"/>
</dbReference>
<evidence type="ECO:0000259" key="6">
    <source>
        <dbReference type="PROSITE" id="PS50110"/>
    </source>
</evidence>
<dbReference type="CDD" id="cd06170">
    <property type="entry name" value="LuxR_C_like"/>
    <property type="match status" value="1"/>
</dbReference>
<dbReference type="GO" id="GO:0003677">
    <property type="term" value="F:DNA binding"/>
    <property type="evidence" value="ECO:0007669"/>
    <property type="project" value="UniProtKB-KW"/>
</dbReference>
<keyword evidence="3" id="KW-0804">Transcription</keyword>
<dbReference type="SUPFAM" id="SSF52172">
    <property type="entry name" value="CheY-like"/>
    <property type="match status" value="1"/>
</dbReference>
<dbReference type="PROSITE" id="PS50110">
    <property type="entry name" value="RESPONSE_REGULATORY"/>
    <property type="match status" value="1"/>
</dbReference>
<accession>A0A917N9H0</accession>
<dbReference type="Gene3D" id="1.10.10.10">
    <property type="entry name" value="Winged helix-like DNA-binding domain superfamily/Winged helix DNA-binding domain"/>
    <property type="match status" value="1"/>
</dbReference>
<dbReference type="Pfam" id="PF00072">
    <property type="entry name" value="Response_reg"/>
    <property type="match status" value="1"/>
</dbReference>
<proteinExistence type="predicted"/>
<evidence type="ECO:0000313" key="7">
    <source>
        <dbReference type="EMBL" id="GGI80346.1"/>
    </source>
</evidence>
<keyword evidence="2 7" id="KW-0238">DNA-binding</keyword>
<comment type="caution">
    <text evidence="7">The sequence shown here is derived from an EMBL/GenBank/DDBJ whole genome shotgun (WGS) entry which is preliminary data.</text>
</comment>